<gene>
    <name evidence="3" type="ORF">QQX98_000382</name>
</gene>
<dbReference type="InterPro" id="IPR002347">
    <property type="entry name" value="SDR_fam"/>
</dbReference>
<evidence type="ECO:0000256" key="2">
    <source>
        <dbReference type="ARBA" id="ARBA00023002"/>
    </source>
</evidence>
<dbReference type="EMBL" id="JAZAVJ010000004">
    <property type="protein sequence ID" value="KAK7424417.1"/>
    <property type="molecule type" value="Genomic_DNA"/>
</dbReference>
<evidence type="ECO:0000256" key="1">
    <source>
        <dbReference type="ARBA" id="ARBA00006484"/>
    </source>
</evidence>
<protein>
    <submittedName>
        <fullName evidence="3">Uncharacterized protein</fullName>
    </submittedName>
</protein>
<dbReference type="SUPFAM" id="SSF51735">
    <property type="entry name" value="NAD(P)-binding Rossmann-fold domains"/>
    <property type="match status" value="1"/>
</dbReference>
<evidence type="ECO:0000313" key="3">
    <source>
        <dbReference type="EMBL" id="KAK7424417.1"/>
    </source>
</evidence>
<dbReference type="Pfam" id="PF00106">
    <property type="entry name" value="adh_short"/>
    <property type="match status" value="1"/>
</dbReference>
<dbReference type="Gene3D" id="3.40.50.720">
    <property type="entry name" value="NAD(P)-binding Rossmann-like Domain"/>
    <property type="match status" value="1"/>
</dbReference>
<proteinExistence type="inferred from homology"/>
<dbReference type="PRINTS" id="PR00081">
    <property type="entry name" value="GDHRDH"/>
</dbReference>
<evidence type="ECO:0000313" key="4">
    <source>
        <dbReference type="Proteomes" id="UP001498476"/>
    </source>
</evidence>
<keyword evidence="2" id="KW-0560">Oxidoreductase</keyword>
<name>A0ABR1HTY0_9HYPO</name>
<reference evidence="3 4" key="1">
    <citation type="journal article" date="2025" name="Microbiol. Resour. Announc.">
        <title>Draft genome sequences for Neonectria magnoliae and Neonectria punicea, canker pathogens of Liriodendron tulipifera and Acer saccharum in West Virginia.</title>
        <authorList>
            <person name="Petronek H.M."/>
            <person name="Kasson M.T."/>
            <person name="Metheny A.M."/>
            <person name="Stauder C.M."/>
            <person name="Lovett B."/>
            <person name="Lynch S.C."/>
            <person name="Garnas J.R."/>
            <person name="Kasson L.R."/>
            <person name="Stajich J.E."/>
        </authorList>
    </citation>
    <scope>NUCLEOTIDE SEQUENCE [LARGE SCALE GENOMIC DNA]</scope>
    <source>
        <strain evidence="3 4">NRRL 64653</strain>
    </source>
</reference>
<dbReference type="Proteomes" id="UP001498476">
    <property type="component" value="Unassembled WGS sequence"/>
</dbReference>
<accession>A0ABR1HTY0</accession>
<sequence>MIKDQELNKDWADPRVTGFDNFTKTVPHKPGTTLQSSLSFRTPYNICVVGASRGIGAGIARSYAKAGASTIILAARNTQQLQDVASQIANINPHCVVYSVLCDIASPSSVRDLAAFTREKLGQQQQHLNAVIVSSGYANNRELDVTEGDATDEFWVQSFAVNTLGTYHVAHYMVPLLLEAPEDAGRAFLVVGTVAALIRRGSIAPSKYYISKMAQMRITEHVAEQFGSRGLFSAVVHPGAVATEMALKASPDDNFKQYLIDDPELCGYFFVWLTRQPGSLQWLNGRFLSAKWDPDELVAQKQQILKGDLLKLELRAD</sequence>
<keyword evidence="4" id="KW-1185">Reference proteome</keyword>
<dbReference type="PANTHER" id="PTHR42760">
    <property type="entry name" value="SHORT-CHAIN DEHYDROGENASES/REDUCTASES FAMILY MEMBER"/>
    <property type="match status" value="1"/>
</dbReference>
<comment type="similarity">
    <text evidence="1">Belongs to the short-chain dehydrogenases/reductases (SDR) family.</text>
</comment>
<organism evidence="3 4">
    <name type="scientific">Neonectria punicea</name>
    <dbReference type="NCBI Taxonomy" id="979145"/>
    <lineage>
        <taxon>Eukaryota</taxon>
        <taxon>Fungi</taxon>
        <taxon>Dikarya</taxon>
        <taxon>Ascomycota</taxon>
        <taxon>Pezizomycotina</taxon>
        <taxon>Sordariomycetes</taxon>
        <taxon>Hypocreomycetidae</taxon>
        <taxon>Hypocreales</taxon>
        <taxon>Nectriaceae</taxon>
        <taxon>Neonectria</taxon>
    </lineage>
</organism>
<dbReference type="CDD" id="cd05233">
    <property type="entry name" value="SDR_c"/>
    <property type="match status" value="1"/>
</dbReference>
<dbReference type="PANTHER" id="PTHR42760:SF37">
    <property type="entry name" value="CLAVALDEHYDE DEHYDROGENASE"/>
    <property type="match status" value="1"/>
</dbReference>
<comment type="caution">
    <text evidence="3">The sequence shown here is derived from an EMBL/GenBank/DDBJ whole genome shotgun (WGS) entry which is preliminary data.</text>
</comment>
<dbReference type="InterPro" id="IPR036291">
    <property type="entry name" value="NAD(P)-bd_dom_sf"/>
</dbReference>